<reference evidence="3" key="1">
    <citation type="submission" date="2016-10" db="EMBL/GenBank/DDBJ databases">
        <authorList>
            <person name="Varghese N."/>
            <person name="Submissions S."/>
        </authorList>
    </citation>
    <scope>NUCLEOTIDE SEQUENCE [LARGE SCALE GENOMIC DNA]</scope>
    <source>
        <strain evidence="3">DSM 13234</strain>
    </source>
</reference>
<dbReference type="Gene3D" id="3.40.50.620">
    <property type="entry name" value="HUPs"/>
    <property type="match status" value="1"/>
</dbReference>
<dbReference type="OrthoDB" id="9809813at2"/>
<dbReference type="InterPro" id="IPR014729">
    <property type="entry name" value="Rossmann-like_a/b/a_fold"/>
</dbReference>
<protein>
    <submittedName>
        <fullName evidence="2">DUF218 domain-containing protein</fullName>
    </submittedName>
</protein>
<dbReference type="InterPro" id="IPR051599">
    <property type="entry name" value="Cell_Envelope_Assoc"/>
</dbReference>
<sequence length="179" mass="19107">MPDPASPFDVAIVLGASIAPDGGPSPALARRVACAVDLAVSGQVGALLMSGGPVRHPIPEALVMRDLALAAGVSSERIFVETSSRNTIGNARHCRPIVEARGWQRILVVTDPHHLPRALYAFRRFGLRVSGASVPRSGGSGWGWWLGWGREMLALPWTAIRLEPLRLRAALTRSVSTPP</sequence>
<dbReference type="CDD" id="cd06259">
    <property type="entry name" value="YdcF-like"/>
    <property type="match status" value="1"/>
</dbReference>
<dbReference type="PANTHER" id="PTHR30336:SF20">
    <property type="entry name" value="DUF218 DOMAIN-CONTAINING PROTEIN"/>
    <property type="match status" value="1"/>
</dbReference>
<organism evidence="2 3">
    <name type="scientific">Magnetospirillum fulvum</name>
    <name type="common">Rhodospirillum fulvum</name>
    <dbReference type="NCBI Taxonomy" id="1082"/>
    <lineage>
        <taxon>Bacteria</taxon>
        <taxon>Pseudomonadati</taxon>
        <taxon>Pseudomonadota</taxon>
        <taxon>Alphaproteobacteria</taxon>
        <taxon>Rhodospirillales</taxon>
        <taxon>Rhodospirillaceae</taxon>
        <taxon>Magnetospirillum</taxon>
    </lineage>
</organism>
<accession>A0A1H6I5P2</accession>
<dbReference type="GO" id="GO:0005886">
    <property type="term" value="C:plasma membrane"/>
    <property type="evidence" value="ECO:0007669"/>
    <property type="project" value="TreeGrafter"/>
</dbReference>
<dbReference type="EMBL" id="FNWO01000009">
    <property type="protein sequence ID" value="SEH44005.1"/>
    <property type="molecule type" value="Genomic_DNA"/>
</dbReference>
<evidence type="ECO:0000313" key="2">
    <source>
        <dbReference type="EMBL" id="SEH44005.1"/>
    </source>
</evidence>
<gene>
    <name evidence="2" type="ORF">SAMN04244559_02327</name>
</gene>
<dbReference type="Pfam" id="PF02698">
    <property type="entry name" value="DUF218"/>
    <property type="match status" value="1"/>
</dbReference>
<keyword evidence="3" id="KW-1185">Reference proteome</keyword>
<evidence type="ECO:0000259" key="1">
    <source>
        <dbReference type="Pfam" id="PF02698"/>
    </source>
</evidence>
<proteinExistence type="predicted"/>
<feature type="domain" description="DUF218" evidence="1">
    <location>
        <begin position="9"/>
        <end position="144"/>
    </location>
</feature>
<evidence type="ECO:0000313" key="3">
    <source>
        <dbReference type="Proteomes" id="UP000182983"/>
    </source>
</evidence>
<name>A0A1H6I5P2_MAGFU</name>
<dbReference type="RefSeq" id="WP_074768719.1">
    <property type="nucleotide sequence ID" value="NZ_FNWO01000009.1"/>
</dbReference>
<dbReference type="AlphaFoldDB" id="A0A1H6I5P2"/>
<dbReference type="InterPro" id="IPR003848">
    <property type="entry name" value="DUF218"/>
</dbReference>
<dbReference type="Proteomes" id="UP000182983">
    <property type="component" value="Unassembled WGS sequence"/>
</dbReference>
<dbReference type="PANTHER" id="PTHR30336">
    <property type="entry name" value="INNER MEMBRANE PROTEIN, PROBABLE PERMEASE"/>
    <property type="match status" value="1"/>
</dbReference>